<dbReference type="GO" id="GO:0036121">
    <property type="term" value="F:double-stranded DNA helicase activity"/>
    <property type="evidence" value="ECO:0007669"/>
    <property type="project" value="TreeGrafter"/>
</dbReference>
<dbReference type="PROSITE" id="PS51194">
    <property type="entry name" value="HELICASE_CTER"/>
    <property type="match status" value="1"/>
</dbReference>
<dbReference type="Gene3D" id="3.40.50.300">
    <property type="entry name" value="P-loop containing nucleotide triphosphate hydrolases"/>
    <property type="match status" value="1"/>
</dbReference>
<gene>
    <name evidence="3" type="ORF">MNEG_15724</name>
</gene>
<dbReference type="KEGG" id="mng:MNEG_15724"/>
<name>A0A0D2LJT8_9CHLO</name>
<keyword evidence="4" id="KW-1185">Reference proteome</keyword>
<evidence type="ECO:0000256" key="1">
    <source>
        <dbReference type="SAM" id="MobiDB-lite"/>
    </source>
</evidence>
<dbReference type="InterPro" id="IPR001650">
    <property type="entry name" value="Helicase_C-like"/>
</dbReference>
<evidence type="ECO:0000259" key="2">
    <source>
        <dbReference type="PROSITE" id="PS51194"/>
    </source>
</evidence>
<dbReference type="RefSeq" id="XP_013891259.1">
    <property type="nucleotide sequence ID" value="XM_014035805.1"/>
</dbReference>
<dbReference type="AlphaFoldDB" id="A0A0D2LJT8"/>
<dbReference type="Pfam" id="PF00271">
    <property type="entry name" value="Helicase_C"/>
    <property type="match status" value="1"/>
</dbReference>
<dbReference type="GO" id="GO:0005759">
    <property type="term" value="C:mitochondrial matrix"/>
    <property type="evidence" value="ECO:0007669"/>
    <property type="project" value="TreeGrafter"/>
</dbReference>
<protein>
    <recommendedName>
        <fullName evidence="2">Helicase C-terminal domain-containing protein</fullName>
    </recommendedName>
</protein>
<dbReference type="InterPro" id="IPR027417">
    <property type="entry name" value="P-loop_NTPase"/>
</dbReference>
<dbReference type="GO" id="GO:0000403">
    <property type="term" value="F:Y-form DNA binding"/>
    <property type="evidence" value="ECO:0007669"/>
    <property type="project" value="TreeGrafter"/>
</dbReference>
<dbReference type="PANTHER" id="PTHR47396">
    <property type="entry name" value="TYPE I RESTRICTION ENZYME ECOKI R PROTEIN"/>
    <property type="match status" value="1"/>
</dbReference>
<dbReference type="SUPFAM" id="SSF52540">
    <property type="entry name" value="P-loop containing nucleoside triphosphate hydrolases"/>
    <property type="match status" value="1"/>
</dbReference>
<feature type="domain" description="Helicase C-terminal" evidence="2">
    <location>
        <begin position="64"/>
        <end position="184"/>
    </location>
</feature>
<dbReference type="GeneID" id="25733414"/>
<dbReference type="GO" id="GO:0070125">
    <property type="term" value="P:mitochondrial translational elongation"/>
    <property type="evidence" value="ECO:0007669"/>
    <property type="project" value="TreeGrafter"/>
</dbReference>
<sequence>MISNGYLAKVVNERVVTEEDMGRVGLGTDGDFNQKELSDLCNSPSRNALVVETWRRLAGPGGSKARPDGTARKTLVFAVDRAHAEALTKEFEAAGVKGCALLHGGTPLQLRRSVLTAFKHGALSVLVNVMILTEGFDDPMVEAVFMARPTRSTSLYTQVRRRSGGRPGKSWDGGRAGGWERDRE</sequence>
<reference evidence="3 4" key="1">
    <citation type="journal article" date="2013" name="BMC Genomics">
        <title>Reconstruction of the lipid metabolism for the microalga Monoraphidium neglectum from its genome sequence reveals characteristics suitable for biofuel production.</title>
        <authorList>
            <person name="Bogen C."/>
            <person name="Al-Dilaimi A."/>
            <person name="Albersmeier A."/>
            <person name="Wichmann J."/>
            <person name="Grundmann M."/>
            <person name="Rupp O."/>
            <person name="Lauersen K.J."/>
            <person name="Blifernez-Klassen O."/>
            <person name="Kalinowski J."/>
            <person name="Goesmann A."/>
            <person name="Mussgnug J.H."/>
            <person name="Kruse O."/>
        </authorList>
    </citation>
    <scope>NUCLEOTIDE SEQUENCE [LARGE SCALE GENOMIC DNA]</scope>
    <source>
        <strain evidence="3 4">SAG 48.87</strain>
    </source>
</reference>
<feature type="region of interest" description="Disordered" evidence="1">
    <location>
        <begin position="157"/>
        <end position="184"/>
    </location>
</feature>
<dbReference type="GO" id="GO:0032042">
    <property type="term" value="P:mitochondrial DNA metabolic process"/>
    <property type="evidence" value="ECO:0007669"/>
    <property type="project" value="TreeGrafter"/>
</dbReference>
<accession>A0A0D2LJT8</accession>
<dbReference type="SMART" id="SM00490">
    <property type="entry name" value="HELICc"/>
    <property type="match status" value="1"/>
</dbReference>
<dbReference type="PANTHER" id="PTHR47396:SF1">
    <property type="entry name" value="ATP-DEPENDENT HELICASE IRC3-RELATED"/>
    <property type="match status" value="1"/>
</dbReference>
<dbReference type="STRING" id="145388.A0A0D2LJT8"/>
<dbReference type="InterPro" id="IPR050742">
    <property type="entry name" value="Helicase_Restrict-Modif_Enz"/>
</dbReference>
<evidence type="ECO:0000313" key="3">
    <source>
        <dbReference type="EMBL" id="KIY92239.1"/>
    </source>
</evidence>
<organism evidence="3 4">
    <name type="scientific">Monoraphidium neglectum</name>
    <dbReference type="NCBI Taxonomy" id="145388"/>
    <lineage>
        <taxon>Eukaryota</taxon>
        <taxon>Viridiplantae</taxon>
        <taxon>Chlorophyta</taxon>
        <taxon>core chlorophytes</taxon>
        <taxon>Chlorophyceae</taxon>
        <taxon>CS clade</taxon>
        <taxon>Sphaeropleales</taxon>
        <taxon>Selenastraceae</taxon>
        <taxon>Monoraphidium</taxon>
    </lineage>
</organism>
<dbReference type="Proteomes" id="UP000054498">
    <property type="component" value="Unassembled WGS sequence"/>
</dbReference>
<dbReference type="GO" id="GO:0061749">
    <property type="term" value="F:forked DNA-dependent helicase activity"/>
    <property type="evidence" value="ECO:0007669"/>
    <property type="project" value="TreeGrafter"/>
</dbReference>
<dbReference type="OrthoDB" id="1933622at2759"/>
<dbReference type="EMBL" id="KK105818">
    <property type="protein sequence ID" value="KIY92239.1"/>
    <property type="molecule type" value="Genomic_DNA"/>
</dbReference>
<evidence type="ECO:0000313" key="4">
    <source>
        <dbReference type="Proteomes" id="UP000054498"/>
    </source>
</evidence>
<proteinExistence type="predicted"/>